<keyword evidence="1" id="KW-0496">Mitochondrion</keyword>
<gene>
    <name evidence="1" type="ORF">ABT39_MTgene1506</name>
</gene>
<evidence type="ECO:0000313" key="1">
    <source>
        <dbReference type="EMBL" id="KUM46407.1"/>
    </source>
</evidence>
<geneLocation type="mitochondrion" evidence="1"/>
<dbReference type="AlphaFoldDB" id="A0A101LW20"/>
<dbReference type="EMBL" id="LKAM01000011">
    <property type="protein sequence ID" value="KUM46407.1"/>
    <property type="molecule type" value="Genomic_DNA"/>
</dbReference>
<reference evidence="1" key="1">
    <citation type="journal article" date="2015" name="Genome Biol. Evol.">
        <title>Organellar Genomes of White Spruce (Picea glauca): Assembly and Annotation.</title>
        <authorList>
            <person name="Jackman S.D."/>
            <person name="Warren R.L."/>
            <person name="Gibb E.A."/>
            <person name="Vandervalk B.P."/>
            <person name="Mohamadi H."/>
            <person name="Chu J."/>
            <person name="Raymond A."/>
            <person name="Pleasance S."/>
            <person name="Coope R."/>
            <person name="Wildung M.R."/>
            <person name="Ritland C.E."/>
            <person name="Bousquet J."/>
            <person name="Jones S.J."/>
            <person name="Bohlmann J."/>
            <person name="Birol I."/>
        </authorList>
    </citation>
    <scope>NUCLEOTIDE SEQUENCE [LARGE SCALE GENOMIC DNA]</scope>
    <source>
        <tissue evidence="1">Flushing bud</tissue>
    </source>
</reference>
<accession>A0A101LW20</accession>
<protein>
    <submittedName>
        <fullName evidence="1">Uncharacterized protein</fullName>
    </submittedName>
</protein>
<sequence>MGPTCLVPPLPNMGNYTKFNNQFQRIQLKLKLLYYNYMLVSYLY</sequence>
<name>A0A101LW20_PICGL</name>
<comment type="caution">
    <text evidence="1">The sequence shown here is derived from an EMBL/GenBank/DDBJ whole genome shotgun (WGS) entry which is preliminary data.</text>
</comment>
<organism evidence="1">
    <name type="scientific">Picea glauca</name>
    <name type="common">White spruce</name>
    <name type="synonym">Pinus glauca</name>
    <dbReference type="NCBI Taxonomy" id="3330"/>
    <lineage>
        <taxon>Eukaryota</taxon>
        <taxon>Viridiplantae</taxon>
        <taxon>Streptophyta</taxon>
        <taxon>Embryophyta</taxon>
        <taxon>Tracheophyta</taxon>
        <taxon>Spermatophyta</taxon>
        <taxon>Pinopsida</taxon>
        <taxon>Pinidae</taxon>
        <taxon>Conifers I</taxon>
        <taxon>Pinales</taxon>
        <taxon>Pinaceae</taxon>
        <taxon>Picea</taxon>
    </lineage>
</organism>
<proteinExistence type="predicted"/>